<dbReference type="InterPro" id="IPR006573">
    <property type="entry name" value="NHR_dom"/>
</dbReference>
<dbReference type="SUPFAM" id="SSF75516">
    <property type="entry name" value="Pheromone-binding domain of LuxR-like quorum-sensing transcription factors"/>
    <property type="match status" value="1"/>
</dbReference>
<dbReference type="InterPro" id="IPR005143">
    <property type="entry name" value="TF_LuxR_autoind-bd_dom"/>
</dbReference>
<organism evidence="6 7">
    <name type="scientific">Caulobacter mirabilis</name>
    <dbReference type="NCBI Taxonomy" id="69666"/>
    <lineage>
        <taxon>Bacteria</taxon>
        <taxon>Pseudomonadati</taxon>
        <taxon>Pseudomonadota</taxon>
        <taxon>Alphaproteobacteria</taxon>
        <taxon>Caulobacterales</taxon>
        <taxon>Caulobacteraceae</taxon>
        <taxon>Caulobacter</taxon>
    </lineage>
</organism>
<dbReference type="PANTHER" id="PTHR44688:SF16">
    <property type="entry name" value="DNA-BINDING TRANSCRIPTIONAL ACTIVATOR DEVR_DOSR"/>
    <property type="match status" value="1"/>
</dbReference>
<evidence type="ECO:0000256" key="3">
    <source>
        <dbReference type="ARBA" id="ARBA00023163"/>
    </source>
</evidence>
<evidence type="ECO:0000313" key="7">
    <source>
        <dbReference type="Proteomes" id="UP000228945"/>
    </source>
</evidence>
<gene>
    <name evidence="6" type="ORF">CSW64_18075</name>
</gene>
<reference evidence="6 7" key="1">
    <citation type="submission" date="2017-10" db="EMBL/GenBank/DDBJ databases">
        <title>Genome sequence of Caulobacter mirabilis FWC38.</title>
        <authorList>
            <person name="Fiebig A."/>
            <person name="Crosson S."/>
        </authorList>
    </citation>
    <scope>NUCLEOTIDE SEQUENCE [LARGE SCALE GENOMIC DNA]</scope>
    <source>
        <strain evidence="6 7">FWC 38</strain>
    </source>
</reference>
<dbReference type="PANTHER" id="PTHR44688">
    <property type="entry name" value="DNA-BINDING TRANSCRIPTIONAL ACTIVATOR DEVR_DOSR"/>
    <property type="match status" value="1"/>
</dbReference>
<dbReference type="OrthoDB" id="3679796at2"/>
<feature type="domain" description="NHR" evidence="5">
    <location>
        <begin position="211"/>
        <end position="253"/>
    </location>
</feature>
<accession>A0A2D2B1S3</accession>
<dbReference type="InterPro" id="IPR000792">
    <property type="entry name" value="Tscrpt_reg_LuxR_C"/>
</dbReference>
<dbReference type="SUPFAM" id="SSF46894">
    <property type="entry name" value="C-terminal effector domain of the bipartite response regulators"/>
    <property type="match status" value="1"/>
</dbReference>
<evidence type="ECO:0000259" key="4">
    <source>
        <dbReference type="PROSITE" id="PS50043"/>
    </source>
</evidence>
<dbReference type="CDD" id="cd06170">
    <property type="entry name" value="LuxR_C_like"/>
    <property type="match status" value="1"/>
</dbReference>
<proteinExistence type="predicted"/>
<name>A0A2D2B1S3_9CAUL</name>
<dbReference type="InterPro" id="IPR036388">
    <property type="entry name" value="WH-like_DNA-bd_sf"/>
</dbReference>
<keyword evidence="1" id="KW-0805">Transcription regulation</keyword>
<dbReference type="SMART" id="SM00421">
    <property type="entry name" value="HTH_LUXR"/>
    <property type="match status" value="1"/>
</dbReference>
<dbReference type="Gene3D" id="1.10.10.10">
    <property type="entry name" value="Winged helix-like DNA-binding domain superfamily/Winged helix DNA-binding domain"/>
    <property type="match status" value="1"/>
</dbReference>
<dbReference type="PROSITE" id="PS51065">
    <property type="entry name" value="NHR"/>
    <property type="match status" value="1"/>
</dbReference>
<evidence type="ECO:0000259" key="5">
    <source>
        <dbReference type="PROSITE" id="PS51065"/>
    </source>
</evidence>
<dbReference type="Proteomes" id="UP000228945">
    <property type="component" value="Chromosome"/>
</dbReference>
<dbReference type="InterPro" id="IPR036693">
    <property type="entry name" value="TF_LuxR_autoind-bd_dom_sf"/>
</dbReference>
<evidence type="ECO:0000313" key="6">
    <source>
        <dbReference type="EMBL" id="ATQ44157.1"/>
    </source>
</evidence>
<dbReference type="PRINTS" id="PR00038">
    <property type="entry name" value="HTHLUXR"/>
</dbReference>
<dbReference type="Gene3D" id="3.30.450.80">
    <property type="entry name" value="Transcription factor LuxR-like, autoinducer-binding domain"/>
    <property type="match status" value="1"/>
</dbReference>
<dbReference type="Pfam" id="PF00196">
    <property type="entry name" value="GerE"/>
    <property type="match status" value="1"/>
</dbReference>
<feature type="domain" description="HTH luxR-type" evidence="4">
    <location>
        <begin position="174"/>
        <end position="239"/>
    </location>
</feature>
<dbReference type="GO" id="GO:0006355">
    <property type="term" value="P:regulation of DNA-templated transcription"/>
    <property type="evidence" value="ECO:0007669"/>
    <property type="project" value="InterPro"/>
</dbReference>
<dbReference type="InterPro" id="IPR016032">
    <property type="entry name" value="Sig_transdc_resp-reg_C-effctor"/>
</dbReference>
<keyword evidence="3" id="KW-0804">Transcription</keyword>
<keyword evidence="7" id="KW-1185">Reference proteome</keyword>
<sequence>MPISTTMRLIVELAERVQTVGAEMDLPYIAVSADIGSPEPMRGPDGRPFAETLFRWMDPTLEYWKDRSFALKSPLVHAARACAEPFFYSGGRFATWRPCPAIEVFSYEKMETAALGAAIVAPVYLPGGAIGAIVWASPDSTLDVEAIFAARAESLHALALRLLSAYHEAHGIEASAPPVRLTRREIQCLKWAAAGKTDAEIADIVQISLPTVRFHVTNAARKLDVAGRSQAIYRASTLGYIGAVETGNRPLTI</sequence>
<protein>
    <submittedName>
        <fullName evidence="6">Helix-turn-helix transcriptional regulator</fullName>
    </submittedName>
</protein>
<evidence type="ECO:0000256" key="1">
    <source>
        <dbReference type="ARBA" id="ARBA00023015"/>
    </source>
</evidence>
<dbReference type="KEGG" id="cmb:CSW64_18075"/>
<dbReference type="GO" id="GO:0003677">
    <property type="term" value="F:DNA binding"/>
    <property type="evidence" value="ECO:0007669"/>
    <property type="project" value="UniProtKB-KW"/>
</dbReference>
<evidence type="ECO:0000256" key="2">
    <source>
        <dbReference type="ARBA" id="ARBA00023125"/>
    </source>
</evidence>
<dbReference type="Pfam" id="PF03472">
    <property type="entry name" value="Autoind_bind"/>
    <property type="match status" value="1"/>
</dbReference>
<dbReference type="AlphaFoldDB" id="A0A2D2B1S3"/>
<keyword evidence="2" id="KW-0238">DNA-binding</keyword>
<dbReference type="EMBL" id="CP024201">
    <property type="protein sequence ID" value="ATQ44157.1"/>
    <property type="molecule type" value="Genomic_DNA"/>
</dbReference>
<dbReference type="PROSITE" id="PS50043">
    <property type="entry name" value="HTH_LUXR_2"/>
    <property type="match status" value="1"/>
</dbReference>